<dbReference type="GO" id="GO:0000156">
    <property type="term" value="F:phosphorelay response regulator activity"/>
    <property type="evidence" value="ECO:0007669"/>
    <property type="project" value="InterPro"/>
</dbReference>
<proteinExistence type="predicted"/>
<keyword evidence="24" id="KW-1185">Reference proteome</keyword>
<dbReference type="Gene3D" id="3.40.50.2300">
    <property type="match status" value="1"/>
</dbReference>
<dbReference type="Gene3D" id="1.10.287.620">
    <property type="entry name" value="Helix Hairpins"/>
    <property type="match status" value="1"/>
</dbReference>
<keyword evidence="5 17" id="KW-0597">Phosphoprotein</keyword>
<feature type="domain" description="CheB-type methylesterase" evidence="21">
    <location>
        <begin position="7"/>
        <end position="193"/>
    </location>
</feature>
<dbReference type="InterPro" id="IPR000673">
    <property type="entry name" value="Sig_transdc_resp-reg_Me-estase"/>
</dbReference>
<dbReference type="CDD" id="cd16434">
    <property type="entry name" value="CheB-CheR_fusion"/>
    <property type="match status" value="1"/>
</dbReference>
<keyword evidence="15" id="KW-0472">Membrane</keyword>
<dbReference type="CDD" id="cd00082">
    <property type="entry name" value="HisKA"/>
    <property type="match status" value="1"/>
</dbReference>
<keyword evidence="14" id="KW-0902">Two-component regulatory system</keyword>
<dbReference type="eggNOG" id="COG0642">
    <property type="taxonomic scope" value="Bacteria"/>
</dbReference>
<keyword evidence="9" id="KW-0812">Transmembrane</keyword>
<evidence type="ECO:0000259" key="20">
    <source>
        <dbReference type="PROSITE" id="PS50110"/>
    </source>
</evidence>
<dbReference type="Pfam" id="PF13596">
    <property type="entry name" value="PAS_10"/>
    <property type="match status" value="1"/>
</dbReference>
<accession>A0A095VSG8</accession>
<dbReference type="SMART" id="SM00388">
    <property type="entry name" value="HisKA"/>
    <property type="match status" value="1"/>
</dbReference>
<sequence length="1251" mass="136244">MTDDATPGAPLAVVGIGCSAGGLDALERFFRSLPADSPFAVVVVQHLDPSHESLLPELLRKVTAMPLAAASEGGQLALQAGHAYIIPPGYEMTLEAEGLCLREPAEPRGHRMLIDVFFRSLAARAGVNATAVILSGGGSDGSLGLCSVKEHGGLVVAQEPGTAEHPAMPASAIATGMVDMVLPPEEIASSILAYHANRQAETELAQNPAENVASDRNLARMARILKARGGQDFRHYKAGSFARRVARRMAINGLSGVDAYIELLEQQNGEAEALGQDVLIGVTQFFRDRKVFDTLVRDVLAPHFAGPAAEGQTLRIWVPGCSTGEEAYTLAILLEELRKPGMAPVRYKIFATDIDDRAIEKAREGAYAESIVEDVPAPYLQRYFFHDRERASYHVKRALRDHIVFAPHNIFQDPPYSRLDLVSCRNVLIYLDTEVQQSALEAFSYALRSGGFLLLGSAERLGHAERWFETVDGRCRLYRRQDGAMPGRQLPGLEHRVSTNVPAAVTALATRAGRSSAQGLVEQRLLDDGTRTCMAVDSQGDLLYVHGSAGKYLDIRTGRARNNVLINARKGLELPLVAAFRRLRKGENRVSLQGLSIQTDGDVRHADLSLERVVIDGSDQETILVMLTEIREPSALPPAGVEDPATMDPVYGATLERELRATREHLQSIIEELETTNEELKSTNEEFQSANEELQSTNEELKTSKEELQSINEELLSVNAELEHKLRLLMEANSDIQHLLESTHAGVIFLDASLCLRRYTEAVRKIVDLIPVDVGRPIGHFAANIAGFDLHAFATQVLEARSPQECEVRLKGATMPTHLLRGQPYLGEGDGQGGVVLTFIDIEALSLARQDLEDRVVARTVELEEARREAEAASRAKTEFLSNMSHELRTPLNGIIGFSELARDRVKDPELKQWLATVVRSGLHLNRLVDDILDISRIEREAITLAPKTVSLDGLVKAVCELVRPDAEAQGLTFRLELPPALASATLLLDANRVSQILLNLLTNAVKHTREGTVSLAITSPERTSGRLRLRFVVSDTGIGIAQEDQARIFTMFEQTDNSLTRETGGSGLGLAIALRLAEAMNGTLSLQSEPGEGSAFTFEAAFPLVAPAPATARALDVLVEDLRSQCRGWRALVVDDDPASLELGRLFLASLGMAVDLAADGRECLELAAKTHYDLVLMDWQMPVLDGLAATARLRAMNGYESTPVLAVTARAFEEDRAACLAAGVGGYLAKPLDATALYRELYDCLVTEG</sequence>
<dbReference type="Pfam" id="PF02518">
    <property type="entry name" value="HATPase_c"/>
    <property type="match status" value="1"/>
</dbReference>
<dbReference type="Gene3D" id="1.10.155.10">
    <property type="entry name" value="Chemotaxis receptor methyltransferase CheR, N-terminal domain"/>
    <property type="match status" value="1"/>
</dbReference>
<evidence type="ECO:0000256" key="9">
    <source>
        <dbReference type="ARBA" id="ARBA00022692"/>
    </source>
</evidence>
<keyword evidence="4 16" id="KW-0145">Chemotaxis</keyword>
<dbReference type="Gene3D" id="1.10.287.130">
    <property type="match status" value="1"/>
</dbReference>
<organism evidence="23 24">
    <name type="scientific">Pseudohaliea rubra DSM 19751</name>
    <dbReference type="NCBI Taxonomy" id="1265313"/>
    <lineage>
        <taxon>Bacteria</taxon>
        <taxon>Pseudomonadati</taxon>
        <taxon>Pseudomonadota</taxon>
        <taxon>Gammaproteobacteria</taxon>
        <taxon>Cellvibrionales</taxon>
        <taxon>Halieaceae</taxon>
        <taxon>Pseudohaliea</taxon>
    </lineage>
</organism>
<feature type="active site" evidence="16">
    <location>
        <position position="46"/>
    </location>
</feature>
<keyword evidence="13" id="KW-1133">Transmembrane helix</keyword>
<dbReference type="GO" id="GO:0016020">
    <property type="term" value="C:membrane"/>
    <property type="evidence" value="ECO:0007669"/>
    <property type="project" value="UniProtKB-SubCell"/>
</dbReference>
<dbReference type="PANTHER" id="PTHR24422">
    <property type="entry name" value="CHEMOTAXIS PROTEIN METHYLTRANSFERASE"/>
    <property type="match status" value="1"/>
</dbReference>
<comment type="subcellular location">
    <subcellularLocation>
        <location evidence="3">Membrane</location>
    </subcellularLocation>
</comment>
<dbReference type="FunFam" id="1.10.287.130:FF:000004">
    <property type="entry name" value="Ethylene receptor 1"/>
    <property type="match status" value="1"/>
</dbReference>
<evidence type="ECO:0000256" key="11">
    <source>
        <dbReference type="ARBA" id="ARBA00022777"/>
    </source>
</evidence>
<dbReference type="AlphaFoldDB" id="A0A095VSG8"/>
<dbReference type="InterPro" id="IPR005467">
    <property type="entry name" value="His_kinase_dom"/>
</dbReference>
<feature type="domain" description="CheR-type methyltransferase" evidence="22">
    <location>
        <begin position="206"/>
        <end position="481"/>
    </location>
</feature>
<evidence type="ECO:0000256" key="8">
    <source>
        <dbReference type="ARBA" id="ARBA00022691"/>
    </source>
</evidence>
<evidence type="ECO:0000256" key="2">
    <source>
        <dbReference type="ARBA" id="ARBA00001541"/>
    </source>
</evidence>
<evidence type="ECO:0000256" key="15">
    <source>
        <dbReference type="ARBA" id="ARBA00023136"/>
    </source>
</evidence>
<comment type="catalytic activity">
    <reaction evidence="2">
        <text>L-glutamyl-[protein] + S-adenosyl-L-methionine = [protein]-L-glutamate 5-O-methyl ester + S-adenosyl-L-homocysteine</text>
        <dbReference type="Rhea" id="RHEA:24452"/>
        <dbReference type="Rhea" id="RHEA-COMP:10208"/>
        <dbReference type="Rhea" id="RHEA-COMP:10311"/>
        <dbReference type="ChEBI" id="CHEBI:29973"/>
        <dbReference type="ChEBI" id="CHEBI:57856"/>
        <dbReference type="ChEBI" id="CHEBI:59789"/>
        <dbReference type="ChEBI" id="CHEBI:82795"/>
        <dbReference type="EC" id="2.1.1.80"/>
    </reaction>
</comment>
<name>A0A095VSG8_9GAMM</name>
<dbReference type="STRING" id="1265313.HRUBRA_00996"/>
<comment type="caution">
    <text evidence="23">The sequence shown here is derived from an EMBL/GenBank/DDBJ whole genome shotgun (WGS) entry which is preliminary data.</text>
</comment>
<dbReference type="FunFam" id="3.30.565.10:FF:000010">
    <property type="entry name" value="Sensor histidine kinase RcsC"/>
    <property type="match status" value="1"/>
</dbReference>
<dbReference type="SMART" id="SM00387">
    <property type="entry name" value="HATPase_c"/>
    <property type="match status" value="1"/>
</dbReference>
<dbReference type="GO" id="GO:0006935">
    <property type="term" value="P:chemotaxis"/>
    <property type="evidence" value="ECO:0007669"/>
    <property type="project" value="UniProtKB-UniRule"/>
</dbReference>
<dbReference type="SUPFAM" id="SSF53335">
    <property type="entry name" value="S-adenosyl-L-methionine-dependent methyltransferases"/>
    <property type="match status" value="1"/>
</dbReference>
<dbReference type="PROSITE" id="PS50123">
    <property type="entry name" value="CHER"/>
    <property type="match status" value="1"/>
</dbReference>
<dbReference type="Pfam" id="PF00072">
    <property type="entry name" value="Response_reg"/>
    <property type="match status" value="1"/>
</dbReference>
<comment type="catalytic activity">
    <reaction evidence="1">
        <text>ATP + protein L-histidine = ADP + protein N-phospho-L-histidine.</text>
        <dbReference type="EC" id="2.7.13.3"/>
    </reaction>
</comment>
<dbReference type="Gene3D" id="3.40.50.150">
    <property type="entry name" value="Vaccinia Virus protein VP39"/>
    <property type="match status" value="1"/>
</dbReference>
<evidence type="ECO:0000256" key="12">
    <source>
        <dbReference type="ARBA" id="ARBA00022840"/>
    </source>
</evidence>
<dbReference type="PRINTS" id="PR00996">
    <property type="entry name" value="CHERMTFRASE"/>
</dbReference>
<feature type="domain" description="Histidine kinase" evidence="19">
    <location>
        <begin position="883"/>
        <end position="1105"/>
    </location>
</feature>
<keyword evidence="12" id="KW-0067">ATP-binding</keyword>
<evidence type="ECO:0000256" key="18">
    <source>
        <dbReference type="SAM" id="Coils"/>
    </source>
</evidence>
<dbReference type="PROSITE" id="PS50122">
    <property type="entry name" value="CHEB"/>
    <property type="match status" value="1"/>
</dbReference>
<dbReference type="GO" id="GO:0005737">
    <property type="term" value="C:cytoplasm"/>
    <property type="evidence" value="ECO:0007669"/>
    <property type="project" value="InterPro"/>
</dbReference>
<feature type="coiled-coil region" evidence="18">
    <location>
        <begin position="849"/>
        <end position="883"/>
    </location>
</feature>
<dbReference type="eggNOG" id="COG1352">
    <property type="taxonomic scope" value="Bacteria"/>
</dbReference>
<dbReference type="PROSITE" id="PS50109">
    <property type="entry name" value="HIS_KIN"/>
    <property type="match status" value="1"/>
</dbReference>
<dbReference type="InterPro" id="IPR003661">
    <property type="entry name" value="HisK_dim/P_dom"/>
</dbReference>
<dbReference type="Pfam" id="PF01739">
    <property type="entry name" value="CheR"/>
    <property type="match status" value="1"/>
</dbReference>
<evidence type="ECO:0000256" key="4">
    <source>
        <dbReference type="ARBA" id="ARBA00022500"/>
    </source>
</evidence>
<dbReference type="Pfam" id="PF01339">
    <property type="entry name" value="CheB_methylest"/>
    <property type="match status" value="1"/>
</dbReference>
<evidence type="ECO:0000256" key="13">
    <source>
        <dbReference type="ARBA" id="ARBA00022989"/>
    </source>
</evidence>
<dbReference type="SMART" id="SM00448">
    <property type="entry name" value="REC"/>
    <property type="match status" value="1"/>
</dbReference>
<feature type="active site" evidence="16">
    <location>
        <position position="140"/>
    </location>
</feature>
<dbReference type="PATRIC" id="fig|1265313.6.peg.982"/>
<evidence type="ECO:0000256" key="10">
    <source>
        <dbReference type="ARBA" id="ARBA00022741"/>
    </source>
</evidence>
<evidence type="ECO:0000256" key="7">
    <source>
        <dbReference type="ARBA" id="ARBA00022679"/>
    </source>
</evidence>
<dbReference type="SUPFAM" id="SSF52738">
    <property type="entry name" value="Methylesterase CheB, C-terminal domain"/>
    <property type="match status" value="1"/>
</dbReference>
<dbReference type="Pfam" id="PF03705">
    <property type="entry name" value="CheR_N"/>
    <property type="match status" value="1"/>
</dbReference>
<evidence type="ECO:0000256" key="6">
    <source>
        <dbReference type="ARBA" id="ARBA00022603"/>
    </source>
</evidence>
<dbReference type="InterPro" id="IPR029063">
    <property type="entry name" value="SAM-dependent_MTases_sf"/>
</dbReference>
<dbReference type="SUPFAM" id="SSF55874">
    <property type="entry name" value="ATPase domain of HSP90 chaperone/DNA topoisomerase II/histidine kinase"/>
    <property type="match status" value="1"/>
</dbReference>
<evidence type="ECO:0000313" key="24">
    <source>
        <dbReference type="Proteomes" id="UP000029640"/>
    </source>
</evidence>
<dbReference type="SMART" id="SM00138">
    <property type="entry name" value="MeTrc"/>
    <property type="match status" value="1"/>
</dbReference>
<evidence type="ECO:0000259" key="21">
    <source>
        <dbReference type="PROSITE" id="PS50122"/>
    </source>
</evidence>
<protein>
    <submittedName>
        <fullName evidence="23">Chemotaxis protein methyltransferase CheR</fullName>
        <ecNumber evidence="23">2.1.1.80</ecNumber>
    </submittedName>
</protein>
<reference evidence="23 24" key="1">
    <citation type="journal article" date="2014" name="Genome Announc.">
        <title>Genome Sequence of Gammaproteobacterial Pseudohaliea rubra Type Strain DSM 19751, Isolated from Coastal Seawater of the Mediterranean Sea.</title>
        <authorList>
            <person name="Spring S."/>
            <person name="Fiebig A."/>
            <person name="Riedel T."/>
            <person name="Goker M."/>
            <person name="Klenk H.P."/>
        </authorList>
    </citation>
    <scope>NUCLEOTIDE SEQUENCE [LARGE SCALE GENOMIC DNA]</scope>
    <source>
        <strain evidence="23 24">DSM 19751</strain>
    </source>
</reference>
<dbReference type="HOGENOM" id="CLU_000892_2_4_6"/>
<dbReference type="GO" id="GO:0008984">
    <property type="term" value="F:protein-glutamate methylesterase activity"/>
    <property type="evidence" value="ECO:0007669"/>
    <property type="project" value="InterPro"/>
</dbReference>
<dbReference type="InterPro" id="IPR022641">
    <property type="entry name" value="CheR_N"/>
</dbReference>
<dbReference type="EC" id="2.1.1.80" evidence="23"/>
<dbReference type="InterPro" id="IPR036890">
    <property type="entry name" value="HATPase_C_sf"/>
</dbReference>
<dbReference type="GO" id="GO:0032259">
    <property type="term" value="P:methylation"/>
    <property type="evidence" value="ECO:0007669"/>
    <property type="project" value="UniProtKB-KW"/>
</dbReference>
<keyword evidence="6 23" id="KW-0489">Methyltransferase</keyword>
<dbReference type="InterPro" id="IPR036097">
    <property type="entry name" value="HisK_dim/P_sf"/>
</dbReference>
<keyword evidence="18" id="KW-0175">Coiled coil</keyword>
<dbReference type="CDD" id="cd16922">
    <property type="entry name" value="HATPase_EvgS-ArcB-TorS-like"/>
    <property type="match status" value="1"/>
</dbReference>
<dbReference type="Proteomes" id="UP000029640">
    <property type="component" value="Unassembled WGS sequence"/>
</dbReference>
<keyword evidence="7 23" id="KW-0808">Transferase</keyword>
<dbReference type="InterPro" id="IPR022642">
    <property type="entry name" value="CheR_C"/>
</dbReference>
<dbReference type="eggNOG" id="COG2201">
    <property type="taxonomic scope" value="Bacteria"/>
</dbReference>
<evidence type="ECO:0000256" key="5">
    <source>
        <dbReference type="ARBA" id="ARBA00022553"/>
    </source>
</evidence>
<dbReference type="InterPro" id="IPR036804">
    <property type="entry name" value="CheR_N_sf"/>
</dbReference>
<keyword evidence="16" id="KW-0378">Hydrolase</keyword>
<dbReference type="PROSITE" id="PS50110">
    <property type="entry name" value="RESPONSE_REGULATORY"/>
    <property type="match status" value="1"/>
</dbReference>
<dbReference type="InterPro" id="IPR011006">
    <property type="entry name" value="CheY-like_superfamily"/>
</dbReference>
<dbReference type="EMBL" id="AUVB01000027">
    <property type="protein sequence ID" value="KGE04412.1"/>
    <property type="molecule type" value="Genomic_DNA"/>
</dbReference>
<evidence type="ECO:0000259" key="19">
    <source>
        <dbReference type="PROSITE" id="PS50109"/>
    </source>
</evidence>
<dbReference type="GO" id="GO:0005524">
    <property type="term" value="F:ATP binding"/>
    <property type="evidence" value="ECO:0007669"/>
    <property type="project" value="UniProtKB-KW"/>
</dbReference>
<feature type="modified residue" description="4-aspartylphosphate" evidence="17">
    <location>
        <position position="1180"/>
    </location>
</feature>
<evidence type="ECO:0000313" key="23">
    <source>
        <dbReference type="EMBL" id="KGE04412.1"/>
    </source>
</evidence>
<dbReference type="Gene3D" id="3.40.50.180">
    <property type="entry name" value="Methylesterase CheB, C-terminal domain"/>
    <property type="match status" value="1"/>
</dbReference>
<keyword evidence="10" id="KW-0547">Nucleotide-binding</keyword>
<dbReference type="InterPro" id="IPR001789">
    <property type="entry name" value="Sig_transdc_resp-reg_receiver"/>
</dbReference>
<evidence type="ECO:0000256" key="16">
    <source>
        <dbReference type="PROSITE-ProRule" id="PRU00050"/>
    </source>
</evidence>
<dbReference type="InterPro" id="IPR035909">
    <property type="entry name" value="CheB_C"/>
</dbReference>
<evidence type="ECO:0000256" key="1">
    <source>
        <dbReference type="ARBA" id="ARBA00000085"/>
    </source>
</evidence>
<dbReference type="SUPFAM" id="SSF47757">
    <property type="entry name" value="Chemotaxis receptor methyltransferase CheR, N-terminal domain"/>
    <property type="match status" value="1"/>
</dbReference>
<dbReference type="PANTHER" id="PTHR24422:SF27">
    <property type="entry name" value="PROTEIN-GLUTAMATE O-METHYLTRANSFERASE"/>
    <property type="match status" value="1"/>
</dbReference>
<feature type="active site" evidence="16">
    <location>
        <position position="19"/>
    </location>
</feature>
<dbReference type="RefSeq" id="WP_035517650.1">
    <property type="nucleotide sequence ID" value="NZ_KN234785.1"/>
</dbReference>
<dbReference type="GO" id="GO:0000155">
    <property type="term" value="F:phosphorelay sensor kinase activity"/>
    <property type="evidence" value="ECO:0007669"/>
    <property type="project" value="InterPro"/>
</dbReference>
<dbReference type="InterPro" id="IPR000780">
    <property type="entry name" value="CheR_MeTrfase"/>
</dbReference>
<evidence type="ECO:0000256" key="14">
    <source>
        <dbReference type="ARBA" id="ARBA00023012"/>
    </source>
</evidence>
<dbReference type="CDD" id="cd17546">
    <property type="entry name" value="REC_hyHK_CKI1_RcsC-like"/>
    <property type="match status" value="1"/>
</dbReference>
<evidence type="ECO:0000256" key="17">
    <source>
        <dbReference type="PROSITE-ProRule" id="PRU00169"/>
    </source>
</evidence>
<feature type="coiled-coil region" evidence="18">
    <location>
        <begin position="656"/>
        <end position="732"/>
    </location>
</feature>
<evidence type="ECO:0000259" key="22">
    <source>
        <dbReference type="PROSITE" id="PS50123"/>
    </source>
</evidence>
<feature type="domain" description="Response regulatory" evidence="20">
    <location>
        <begin position="1131"/>
        <end position="1247"/>
    </location>
</feature>
<evidence type="ECO:0000256" key="3">
    <source>
        <dbReference type="ARBA" id="ARBA00004370"/>
    </source>
</evidence>
<dbReference type="SUPFAM" id="SSF47384">
    <property type="entry name" value="Homodimeric domain of signal transducing histidine kinase"/>
    <property type="match status" value="1"/>
</dbReference>
<gene>
    <name evidence="23" type="ORF">HRUBRA_00996</name>
</gene>
<dbReference type="InterPro" id="IPR003594">
    <property type="entry name" value="HATPase_dom"/>
</dbReference>
<keyword evidence="11" id="KW-0418">Kinase</keyword>
<dbReference type="SUPFAM" id="SSF52172">
    <property type="entry name" value="CheY-like"/>
    <property type="match status" value="1"/>
</dbReference>
<dbReference type="Pfam" id="PF00512">
    <property type="entry name" value="HisKA"/>
    <property type="match status" value="1"/>
</dbReference>
<dbReference type="GO" id="GO:0008983">
    <property type="term" value="F:protein-glutamate O-methyltransferase activity"/>
    <property type="evidence" value="ECO:0007669"/>
    <property type="project" value="UniProtKB-EC"/>
</dbReference>
<dbReference type="InterPro" id="IPR050903">
    <property type="entry name" value="Bact_Chemotaxis_MeTrfase"/>
</dbReference>
<keyword evidence="8" id="KW-0949">S-adenosyl-L-methionine</keyword>
<dbReference type="Gene3D" id="3.30.565.10">
    <property type="entry name" value="Histidine kinase-like ATPase, C-terminal domain"/>
    <property type="match status" value="1"/>
</dbReference>